<accession>A9DRL0</accession>
<reference evidence="1 2" key="1">
    <citation type="journal article" date="2011" name="J. Bacteriol.">
        <title>Genome sequence of the algicidal bacterium Kordia algicida OT-1.</title>
        <authorList>
            <person name="Lee H.S."/>
            <person name="Kang S.G."/>
            <person name="Kwon K.K."/>
            <person name="Lee J.H."/>
            <person name="Kim S.J."/>
        </authorList>
    </citation>
    <scope>NUCLEOTIDE SEQUENCE [LARGE SCALE GENOMIC DNA]</scope>
    <source>
        <strain evidence="1 2">OT-1</strain>
    </source>
</reference>
<protein>
    <submittedName>
        <fullName evidence="1">Uncharacterized protein</fullName>
    </submittedName>
</protein>
<dbReference type="EMBL" id="ABIB01000003">
    <property type="protein sequence ID" value="EDP96809.1"/>
    <property type="molecule type" value="Genomic_DNA"/>
</dbReference>
<dbReference type="STRING" id="391587.KAOT1_16638"/>
<evidence type="ECO:0000313" key="2">
    <source>
        <dbReference type="Proteomes" id="UP000002945"/>
    </source>
</evidence>
<gene>
    <name evidence="1" type="ORF">KAOT1_16638</name>
</gene>
<dbReference type="RefSeq" id="WP_007095863.1">
    <property type="nucleotide sequence ID" value="NZ_CP142125.1"/>
</dbReference>
<dbReference type="OrthoDB" id="1452552at2"/>
<dbReference type="Proteomes" id="UP000002945">
    <property type="component" value="Unassembled WGS sequence"/>
</dbReference>
<keyword evidence="2" id="KW-1185">Reference proteome</keyword>
<dbReference type="Pfam" id="PF14112">
    <property type="entry name" value="DUF4284"/>
    <property type="match status" value="1"/>
</dbReference>
<dbReference type="InterPro" id="IPR025560">
    <property type="entry name" value="Imm22"/>
</dbReference>
<sequence>MENPQKVTLFLGKFSSQKRLNSFLEEHYDEDAEVSSEFMEAFQIEYIDHDFQEVDFYTNKTSKEAIFKDFSYVESFIKEIPELDWKAYNSIILLYNFKYPGTIKETKNVKFIATFEYKEEANNP</sequence>
<organism evidence="1 2">
    <name type="scientific">Kordia algicida OT-1</name>
    <dbReference type="NCBI Taxonomy" id="391587"/>
    <lineage>
        <taxon>Bacteria</taxon>
        <taxon>Pseudomonadati</taxon>
        <taxon>Bacteroidota</taxon>
        <taxon>Flavobacteriia</taxon>
        <taxon>Flavobacteriales</taxon>
        <taxon>Flavobacteriaceae</taxon>
        <taxon>Kordia</taxon>
    </lineage>
</organism>
<dbReference type="eggNOG" id="ENOG5032A2D">
    <property type="taxonomic scope" value="Bacteria"/>
</dbReference>
<proteinExistence type="predicted"/>
<dbReference type="HOGENOM" id="CLU_140835_0_0_10"/>
<dbReference type="AlphaFoldDB" id="A9DRL0"/>
<comment type="caution">
    <text evidence="1">The sequence shown here is derived from an EMBL/GenBank/DDBJ whole genome shotgun (WGS) entry which is preliminary data.</text>
</comment>
<evidence type="ECO:0000313" key="1">
    <source>
        <dbReference type="EMBL" id="EDP96809.1"/>
    </source>
</evidence>
<name>A9DRL0_9FLAO</name>